<feature type="transmembrane region" description="Helical" evidence="5">
    <location>
        <begin position="12"/>
        <end position="36"/>
    </location>
</feature>
<feature type="transmembrane region" description="Helical" evidence="5">
    <location>
        <begin position="78"/>
        <end position="101"/>
    </location>
</feature>
<dbReference type="Pfam" id="PF08551">
    <property type="entry name" value="DUF1751"/>
    <property type="match status" value="1"/>
</dbReference>
<dbReference type="GeneID" id="30148544"/>
<dbReference type="EMBL" id="KV454426">
    <property type="protein sequence ID" value="ODQ82578.1"/>
    <property type="molecule type" value="Genomic_DNA"/>
</dbReference>
<accession>A0A1E3QY82</accession>
<evidence type="ECO:0000256" key="3">
    <source>
        <dbReference type="ARBA" id="ARBA00022989"/>
    </source>
</evidence>
<dbReference type="AlphaFoldDB" id="A0A1E3QY82"/>
<dbReference type="PANTHER" id="PTHR13377">
    <property type="entry name" value="PLACENTAL PROTEIN 6"/>
    <property type="match status" value="1"/>
</dbReference>
<feature type="transmembrane region" description="Helical" evidence="5">
    <location>
        <begin position="121"/>
        <end position="143"/>
    </location>
</feature>
<dbReference type="InterPro" id="IPR013861">
    <property type="entry name" value="TMEM115/Pdh1/Rbl19"/>
</dbReference>
<dbReference type="RefSeq" id="XP_018987906.1">
    <property type="nucleotide sequence ID" value="XM_019130691.1"/>
</dbReference>
<evidence type="ECO:0000256" key="4">
    <source>
        <dbReference type="ARBA" id="ARBA00023136"/>
    </source>
</evidence>
<evidence type="ECO:0008006" key="8">
    <source>
        <dbReference type="Google" id="ProtNLM"/>
    </source>
</evidence>
<keyword evidence="2 5" id="KW-0812">Transmembrane</keyword>
<evidence type="ECO:0000313" key="6">
    <source>
        <dbReference type="EMBL" id="ODQ82578.1"/>
    </source>
</evidence>
<dbReference type="SMART" id="SM01160">
    <property type="entry name" value="DUF1751"/>
    <property type="match status" value="1"/>
</dbReference>
<comment type="subcellular location">
    <subcellularLocation>
        <location evidence="1">Membrane</location>
        <topology evidence="1">Multi-pass membrane protein</topology>
    </subcellularLocation>
</comment>
<name>A0A1E3QY82_9ASCO</name>
<keyword evidence="7" id="KW-1185">Reference proteome</keyword>
<organism evidence="6 7">
    <name type="scientific">Babjeviella inositovora NRRL Y-12698</name>
    <dbReference type="NCBI Taxonomy" id="984486"/>
    <lineage>
        <taxon>Eukaryota</taxon>
        <taxon>Fungi</taxon>
        <taxon>Dikarya</taxon>
        <taxon>Ascomycota</taxon>
        <taxon>Saccharomycotina</taxon>
        <taxon>Pichiomycetes</taxon>
        <taxon>Serinales incertae sedis</taxon>
        <taxon>Babjeviella</taxon>
    </lineage>
</organism>
<proteinExistence type="predicted"/>
<keyword evidence="3 5" id="KW-1133">Transmembrane helix</keyword>
<reference evidence="7" key="1">
    <citation type="submission" date="2016-05" db="EMBL/GenBank/DDBJ databases">
        <title>Comparative genomics of biotechnologically important yeasts.</title>
        <authorList>
            <consortium name="DOE Joint Genome Institute"/>
            <person name="Riley R."/>
            <person name="Haridas S."/>
            <person name="Wolfe K.H."/>
            <person name="Lopes M.R."/>
            <person name="Hittinger C.T."/>
            <person name="Goker M."/>
            <person name="Salamov A."/>
            <person name="Wisecaver J."/>
            <person name="Long T.M."/>
            <person name="Aerts A.L."/>
            <person name="Barry K."/>
            <person name="Choi C."/>
            <person name="Clum A."/>
            <person name="Coughlan A.Y."/>
            <person name="Deshpande S."/>
            <person name="Douglass A.P."/>
            <person name="Hanson S.J."/>
            <person name="Klenk H.-P."/>
            <person name="Labutti K."/>
            <person name="Lapidus A."/>
            <person name="Lindquist E."/>
            <person name="Lipzen A."/>
            <person name="Meier-Kolthoff J.P."/>
            <person name="Ohm R.A."/>
            <person name="Otillar R.P."/>
            <person name="Pangilinan J."/>
            <person name="Peng Y."/>
            <person name="Rokas A."/>
            <person name="Rosa C.A."/>
            <person name="Scheuner C."/>
            <person name="Sibirny A.A."/>
            <person name="Slot J.C."/>
            <person name="Stielow J.B."/>
            <person name="Sun H."/>
            <person name="Kurtzman C.P."/>
            <person name="Blackwell M."/>
            <person name="Grigoriev I.V."/>
            <person name="Jeffries T.W."/>
        </authorList>
    </citation>
    <scope>NUCLEOTIDE SEQUENCE [LARGE SCALE GENOMIC DNA]</scope>
    <source>
        <strain evidence="7">NRRL Y-12698</strain>
    </source>
</reference>
<dbReference type="GO" id="GO:0016020">
    <property type="term" value="C:membrane"/>
    <property type="evidence" value="ECO:0007669"/>
    <property type="project" value="UniProtKB-SubCell"/>
</dbReference>
<sequence>MSSILAPYQKAAAAIPVASRVLFVILTAVTATIYTYKLHSYELLLERDYRGHPTKVINFNEIIVPSIQLIPRYAMHNIWVLVTAIFAEISVVGYIGSSVILVAGSKYCHRIWGSAEELFKFVFLVGTLTNLMTVLSVIVLTMISGNVLDLTKPLGGGLCYAMGYLVLLKQSIPEHSVNVFRGSLLLRIKDVPFAALCGSLGMSVYNRNFYPVLPCWLSLITAWAYLRFYQSTLTDPQLPQPNDVVGVLRIQGDASDAFAFVEFFPNVLKPWLGPFFNDVYELMCVMSIVSAFNEESVEQSNARAAKRGKNKDTSERRRQVALKVLEDRISGSSE</sequence>
<evidence type="ECO:0000256" key="1">
    <source>
        <dbReference type="ARBA" id="ARBA00004141"/>
    </source>
</evidence>
<dbReference type="Proteomes" id="UP000094336">
    <property type="component" value="Unassembled WGS sequence"/>
</dbReference>
<protein>
    <recommendedName>
        <fullName evidence="8">Peptidase S54 rhomboid domain-containing protein</fullName>
    </recommendedName>
</protein>
<dbReference type="OrthoDB" id="73612at2759"/>
<dbReference type="STRING" id="984486.A0A1E3QY82"/>
<keyword evidence="4 5" id="KW-0472">Membrane</keyword>
<dbReference type="GO" id="GO:0006890">
    <property type="term" value="P:retrograde vesicle-mediated transport, Golgi to endoplasmic reticulum"/>
    <property type="evidence" value="ECO:0007669"/>
    <property type="project" value="InterPro"/>
</dbReference>
<dbReference type="PANTHER" id="PTHR13377:SF3">
    <property type="entry name" value="TRANSMEMBRANE PROTEIN 115"/>
    <property type="match status" value="1"/>
</dbReference>
<feature type="transmembrane region" description="Helical" evidence="5">
    <location>
        <begin position="209"/>
        <end position="226"/>
    </location>
</feature>
<gene>
    <name evidence="6" type="ORF">BABINDRAFT_169831</name>
</gene>
<evidence type="ECO:0000256" key="5">
    <source>
        <dbReference type="SAM" id="Phobius"/>
    </source>
</evidence>
<evidence type="ECO:0000256" key="2">
    <source>
        <dbReference type="ARBA" id="ARBA00022692"/>
    </source>
</evidence>
<evidence type="ECO:0000313" key="7">
    <source>
        <dbReference type="Proteomes" id="UP000094336"/>
    </source>
</evidence>
<dbReference type="GO" id="GO:0005794">
    <property type="term" value="C:Golgi apparatus"/>
    <property type="evidence" value="ECO:0007669"/>
    <property type="project" value="TreeGrafter"/>
</dbReference>